<name>M7UEJ4_BOTF1</name>
<evidence type="ECO:0000313" key="3">
    <source>
        <dbReference type="Proteomes" id="UP000012045"/>
    </source>
</evidence>
<reference evidence="3" key="1">
    <citation type="journal article" date="2013" name="Genome Announc.">
        <title>Draft genome sequence of Botrytis cinerea BcDW1, inoculum for noble rot of grape berries.</title>
        <authorList>
            <person name="Blanco-Ulate B."/>
            <person name="Allen G."/>
            <person name="Powell A.L."/>
            <person name="Cantu D."/>
        </authorList>
    </citation>
    <scope>NUCLEOTIDE SEQUENCE [LARGE SCALE GENOMIC DNA]</scope>
    <source>
        <strain evidence="3">BcDW1</strain>
    </source>
</reference>
<gene>
    <name evidence="2" type="ORF">BcDW1_9531</name>
</gene>
<dbReference type="AlphaFoldDB" id="M7UEJ4"/>
<dbReference type="Proteomes" id="UP000012045">
    <property type="component" value="Unassembled WGS sequence"/>
</dbReference>
<feature type="region of interest" description="Disordered" evidence="1">
    <location>
        <begin position="1"/>
        <end position="20"/>
    </location>
</feature>
<evidence type="ECO:0000313" key="2">
    <source>
        <dbReference type="EMBL" id="EMR81867.1"/>
    </source>
</evidence>
<organism evidence="2 3">
    <name type="scientific">Botryotinia fuckeliana (strain BcDW1)</name>
    <name type="common">Noble rot fungus</name>
    <name type="synonym">Botrytis cinerea</name>
    <dbReference type="NCBI Taxonomy" id="1290391"/>
    <lineage>
        <taxon>Eukaryota</taxon>
        <taxon>Fungi</taxon>
        <taxon>Dikarya</taxon>
        <taxon>Ascomycota</taxon>
        <taxon>Pezizomycotina</taxon>
        <taxon>Leotiomycetes</taxon>
        <taxon>Helotiales</taxon>
        <taxon>Sclerotiniaceae</taxon>
        <taxon>Botrytis</taxon>
    </lineage>
</organism>
<dbReference type="HOGENOM" id="CLU_2440568_0_0_1"/>
<proteinExistence type="predicted"/>
<feature type="compositionally biased region" description="Polar residues" evidence="1">
    <location>
        <begin position="1"/>
        <end position="16"/>
    </location>
</feature>
<sequence length="90" mass="10285">MSTEAESQDIPNSTPINDGMECDTKEIYEVKRDRMGNITWSAKYPDDVEDAAENQEIASYAILVLQQKLIFSQGNWNGEYYYPEPIAQES</sequence>
<accession>M7UEJ4</accession>
<dbReference type="EMBL" id="KB708066">
    <property type="protein sequence ID" value="EMR81867.1"/>
    <property type="molecule type" value="Genomic_DNA"/>
</dbReference>
<protein>
    <submittedName>
        <fullName evidence="2">Putative aaa family protein</fullName>
    </submittedName>
</protein>
<evidence type="ECO:0000256" key="1">
    <source>
        <dbReference type="SAM" id="MobiDB-lite"/>
    </source>
</evidence>